<dbReference type="InterPro" id="IPR016763">
    <property type="entry name" value="VAP"/>
</dbReference>
<evidence type="ECO:0000256" key="3">
    <source>
        <dbReference type="SAM" id="MobiDB-lite"/>
    </source>
</evidence>
<evidence type="ECO:0000259" key="4">
    <source>
        <dbReference type="PROSITE" id="PS50202"/>
    </source>
</evidence>
<dbReference type="InterPro" id="IPR013783">
    <property type="entry name" value="Ig-like_fold"/>
</dbReference>
<dbReference type="GO" id="GO:0090158">
    <property type="term" value="P:endoplasmic reticulum membrane organization"/>
    <property type="evidence" value="ECO:0007669"/>
    <property type="project" value="TreeGrafter"/>
</dbReference>
<dbReference type="PROSITE" id="PS50202">
    <property type="entry name" value="MSP"/>
    <property type="match status" value="1"/>
</dbReference>
<organism evidence="5 6">
    <name type="scientific">Dichanthelium oligosanthes</name>
    <dbReference type="NCBI Taxonomy" id="888268"/>
    <lineage>
        <taxon>Eukaryota</taxon>
        <taxon>Viridiplantae</taxon>
        <taxon>Streptophyta</taxon>
        <taxon>Embryophyta</taxon>
        <taxon>Tracheophyta</taxon>
        <taxon>Spermatophyta</taxon>
        <taxon>Magnoliopsida</taxon>
        <taxon>Liliopsida</taxon>
        <taxon>Poales</taxon>
        <taxon>Poaceae</taxon>
        <taxon>PACMAD clade</taxon>
        <taxon>Panicoideae</taxon>
        <taxon>Panicodae</taxon>
        <taxon>Paniceae</taxon>
        <taxon>Dichantheliinae</taxon>
        <taxon>Dichanthelium</taxon>
    </lineage>
</organism>
<dbReference type="EMBL" id="LWDX02015909">
    <property type="protein sequence ID" value="OEL34244.1"/>
    <property type="molecule type" value="Genomic_DNA"/>
</dbReference>
<feature type="domain" description="MSP" evidence="4">
    <location>
        <begin position="31"/>
        <end position="172"/>
    </location>
</feature>
<protein>
    <submittedName>
        <fullName evidence="5">Vesicle-associated protein 2-2</fullName>
    </submittedName>
</protein>
<dbReference type="InterPro" id="IPR000535">
    <property type="entry name" value="MSP_dom"/>
</dbReference>
<dbReference type="Gene3D" id="2.60.40.10">
    <property type="entry name" value="Immunoglobulins"/>
    <property type="match status" value="1"/>
</dbReference>
<dbReference type="InterPro" id="IPR008962">
    <property type="entry name" value="PapD-like_sf"/>
</dbReference>
<reference evidence="5 6" key="1">
    <citation type="submission" date="2016-09" db="EMBL/GenBank/DDBJ databases">
        <title>The draft genome of Dichanthelium oligosanthes: A C3 panicoid grass species.</title>
        <authorList>
            <person name="Studer A.J."/>
            <person name="Schnable J.C."/>
            <person name="Brutnell T.P."/>
        </authorList>
    </citation>
    <scope>NUCLEOTIDE SEQUENCE [LARGE SCALE GENOMIC DNA]</scope>
    <source>
        <strain evidence="6">cv. Kellogg 1175</strain>
        <tissue evidence="5">Leaf</tissue>
    </source>
</reference>
<dbReference type="GO" id="GO:0005789">
    <property type="term" value="C:endoplasmic reticulum membrane"/>
    <property type="evidence" value="ECO:0007669"/>
    <property type="project" value="InterPro"/>
</dbReference>
<comment type="caution">
    <text evidence="5">The sequence shown here is derived from an EMBL/GenBank/DDBJ whole genome shotgun (WGS) entry which is preliminary data.</text>
</comment>
<evidence type="ECO:0000256" key="1">
    <source>
        <dbReference type="ARBA" id="ARBA00008932"/>
    </source>
</evidence>
<dbReference type="PANTHER" id="PTHR10809:SF158">
    <property type="entry name" value="OS05G0373000 PROTEIN"/>
    <property type="match status" value="1"/>
</dbReference>
<evidence type="ECO:0000313" key="5">
    <source>
        <dbReference type="EMBL" id="OEL34244.1"/>
    </source>
</evidence>
<feature type="compositionally biased region" description="Polar residues" evidence="3">
    <location>
        <begin position="294"/>
        <end position="306"/>
    </location>
</feature>
<dbReference type="FunFam" id="2.60.40.10:FF:000813">
    <property type="entry name" value="Vesicle-associated protein 1-1"/>
    <property type="match status" value="1"/>
</dbReference>
<dbReference type="PANTHER" id="PTHR10809">
    <property type="entry name" value="VESICLE-ASSOCIATED MEMBRANE PROTEIN-ASSOCIATED PROTEIN"/>
    <property type="match status" value="1"/>
</dbReference>
<keyword evidence="2" id="KW-0175">Coiled coil</keyword>
<feature type="region of interest" description="Disordered" evidence="3">
    <location>
        <begin position="294"/>
        <end position="324"/>
    </location>
</feature>
<dbReference type="OrthoDB" id="264603at2759"/>
<feature type="coiled-coil region" evidence="2">
    <location>
        <begin position="344"/>
        <end position="385"/>
    </location>
</feature>
<gene>
    <name evidence="5" type="ORF">BAE44_0004736</name>
</gene>
<dbReference type="SUPFAM" id="SSF49354">
    <property type="entry name" value="PapD-like"/>
    <property type="match status" value="1"/>
</dbReference>
<name>A0A1E5WA90_9POAL</name>
<accession>A0A1E5WA90</accession>
<proteinExistence type="inferred from homology"/>
<dbReference type="STRING" id="888268.A0A1E5WA90"/>
<evidence type="ECO:0000313" key="6">
    <source>
        <dbReference type="Proteomes" id="UP000095767"/>
    </source>
</evidence>
<evidence type="ECO:0000256" key="2">
    <source>
        <dbReference type="SAM" id="Coils"/>
    </source>
</evidence>
<dbReference type="AlphaFoldDB" id="A0A1E5WA90"/>
<keyword evidence="6" id="KW-1185">Reference proteome</keyword>
<sequence length="397" mass="43875">MGSEDVLVEIHPCELRFLSLLPLGSDWGFAGGSVSPCVLREGLTVHVLRSIISRYLSVFHLLSVEVKKQSSCCVDLVNKSDQYVAFKVKTTSPKRYCVRPNVGVIPPLASRDFTVTMQAPKNAPPDLQVKDKFLVQTTVVPFGTADEDIVPAFFSKETDRYIEEKKLKVVLVSMTQPQVEQPASGVLHAKETVGVPVAEKILDNVNEAKETVGVSVAEEILDNVNEAPNVVNEVRHPLKASFPPLRGTPATYSEISSVKECPTVLQRFLVPPKQASFTLSESAPNLQENSAISVESHFSSTETSADLKSPPLEYTPAPSEVPSLSDIESTNTDNLHISHVTEDVHTLQMKLNDLEVKLEEAETLIVKLREETRTTIQERDKLQKEMVKFYGIDDINL</sequence>
<dbReference type="Pfam" id="PF00635">
    <property type="entry name" value="Motile_Sperm"/>
    <property type="match status" value="1"/>
</dbReference>
<comment type="similarity">
    <text evidence="1">Belongs to the VAMP-associated protein (VAP) (TC 9.B.17) family.</text>
</comment>
<dbReference type="GO" id="GO:0005886">
    <property type="term" value="C:plasma membrane"/>
    <property type="evidence" value="ECO:0007669"/>
    <property type="project" value="TreeGrafter"/>
</dbReference>
<dbReference type="GO" id="GO:0061817">
    <property type="term" value="P:endoplasmic reticulum-plasma membrane tethering"/>
    <property type="evidence" value="ECO:0007669"/>
    <property type="project" value="TreeGrafter"/>
</dbReference>
<dbReference type="Proteomes" id="UP000095767">
    <property type="component" value="Unassembled WGS sequence"/>
</dbReference>